<comment type="caution">
    <text evidence="2">The sequence shown here is derived from an EMBL/GenBank/DDBJ whole genome shotgun (WGS) entry which is preliminary data.</text>
</comment>
<dbReference type="EMBL" id="JBBPBN010000016">
    <property type="protein sequence ID" value="KAK9021558.1"/>
    <property type="molecule type" value="Genomic_DNA"/>
</dbReference>
<reference evidence="2 3" key="1">
    <citation type="journal article" date="2024" name="G3 (Bethesda)">
        <title>Genome assembly of Hibiscus sabdariffa L. provides insights into metabolisms of medicinal natural products.</title>
        <authorList>
            <person name="Kim T."/>
        </authorList>
    </citation>
    <scope>NUCLEOTIDE SEQUENCE [LARGE SCALE GENOMIC DNA]</scope>
    <source>
        <strain evidence="2">TK-2024</strain>
        <tissue evidence="2">Old leaves</tissue>
    </source>
</reference>
<dbReference type="Proteomes" id="UP001396334">
    <property type="component" value="Unassembled WGS sequence"/>
</dbReference>
<evidence type="ECO:0000313" key="3">
    <source>
        <dbReference type="Proteomes" id="UP001396334"/>
    </source>
</evidence>
<feature type="region of interest" description="Disordered" evidence="1">
    <location>
        <begin position="1"/>
        <end position="133"/>
    </location>
</feature>
<evidence type="ECO:0000256" key="1">
    <source>
        <dbReference type="SAM" id="MobiDB-lite"/>
    </source>
</evidence>
<name>A0ABR2S8J6_9ROSI</name>
<proteinExistence type="predicted"/>
<organism evidence="2 3">
    <name type="scientific">Hibiscus sabdariffa</name>
    <name type="common">roselle</name>
    <dbReference type="NCBI Taxonomy" id="183260"/>
    <lineage>
        <taxon>Eukaryota</taxon>
        <taxon>Viridiplantae</taxon>
        <taxon>Streptophyta</taxon>
        <taxon>Embryophyta</taxon>
        <taxon>Tracheophyta</taxon>
        <taxon>Spermatophyta</taxon>
        <taxon>Magnoliopsida</taxon>
        <taxon>eudicotyledons</taxon>
        <taxon>Gunneridae</taxon>
        <taxon>Pentapetalae</taxon>
        <taxon>rosids</taxon>
        <taxon>malvids</taxon>
        <taxon>Malvales</taxon>
        <taxon>Malvaceae</taxon>
        <taxon>Malvoideae</taxon>
        <taxon>Hibiscus</taxon>
    </lineage>
</organism>
<sequence length="321" mass="34619">MMEEPTVGVSLTSSHDGGRPPESITHVTFNQPLERVGSPLAAEDQPVVKRGRNDSVAMDNMEVSESMEMEADGMLSSKEQVAPTGDVSTDTQHMSSYAHVVRDSLRGKDHKRRCTPQNKPSGGRQDMVARGPRGSRFAVLDSDAMVADTITREVEVFPQISDEVAPTGKDVQVGSGPGIVQTVTFGVETPQRKPMSSSASSSRFETIPMQPGNAITVVEHRPHGASKDHQAVSLLEQGHGSNGVDTGKSQAGRGFKLKSAKENGRQGLMIRKPSPAKTISRPVLSEWVDNVNQQLNSIAHRKELDPGGNLRLFSLTRVPLT</sequence>
<feature type="compositionally biased region" description="Polar residues" evidence="1">
    <location>
        <begin position="86"/>
        <end position="95"/>
    </location>
</feature>
<keyword evidence="3" id="KW-1185">Reference proteome</keyword>
<evidence type="ECO:0000313" key="2">
    <source>
        <dbReference type="EMBL" id="KAK9021558.1"/>
    </source>
</evidence>
<protein>
    <submittedName>
        <fullName evidence="2">Uncharacterized protein</fullName>
    </submittedName>
</protein>
<gene>
    <name evidence="2" type="ORF">V6N11_011541</name>
</gene>
<accession>A0ABR2S8J6</accession>